<evidence type="ECO:0000313" key="13">
    <source>
        <dbReference type="EMBL" id="SLN19317.1"/>
    </source>
</evidence>
<dbReference type="RefSeq" id="WP_085867263.1">
    <property type="nucleotide sequence ID" value="NZ_FWFQ01000003.1"/>
</dbReference>
<organism evidence="13 14">
    <name type="scientific">Pseudoruegeria aquimaris</name>
    <dbReference type="NCBI Taxonomy" id="393663"/>
    <lineage>
        <taxon>Bacteria</taxon>
        <taxon>Pseudomonadati</taxon>
        <taxon>Pseudomonadota</taxon>
        <taxon>Alphaproteobacteria</taxon>
        <taxon>Rhodobacterales</taxon>
        <taxon>Roseobacteraceae</taxon>
        <taxon>Pseudoruegeria</taxon>
    </lineage>
</organism>
<dbReference type="InterPro" id="IPR008927">
    <property type="entry name" value="6-PGluconate_DH-like_C_sf"/>
</dbReference>
<dbReference type="Proteomes" id="UP000193409">
    <property type="component" value="Unassembled WGS sequence"/>
</dbReference>
<feature type="domain" description="6-phosphogluconate dehydrogenase NADP-binding" evidence="11">
    <location>
        <begin position="4"/>
        <end position="162"/>
    </location>
</feature>
<evidence type="ECO:0000313" key="14">
    <source>
        <dbReference type="Proteomes" id="UP000193409"/>
    </source>
</evidence>
<dbReference type="Gene3D" id="3.40.50.720">
    <property type="entry name" value="NAD(P)-binding Rossmann-like Domain"/>
    <property type="match status" value="1"/>
</dbReference>
<feature type="active site" evidence="10">
    <location>
        <position position="172"/>
    </location>
</feature>
<dbReference type="InterPro" id="IPR015815">
    <property type="entry name" value="HIBADH-related"/>
</dbReference>
<evidence type="ECO:0000256" key="3">
    <source>
        <dbReference type="ARBA" id="ARBA00023027"/>
    </source>
</evidence>
<dbReference type="PANTHER" id="PTHR43060">
    <property type="entry name" value="3-HYDROXYISOBUTYRATE DEHYDROGENASE-LIKE 1, MITOCHONDRIAL-RELATED"/>
    <property type="match status" value="1"/>
</dbReference>
<evidence type="ECO:0000259" key="12">
    <source>
        <dbReference type="Pfam" id="PF14833"/>
    </source>
</evidence>
<evidence type="ECO:0000256" key="1">
    <source>
        <dbReference type="ARBA" id="ARBA00022857"/>
    </source>
</evidence>
<reference evidence="13 14" key="1">
    <citation type="submission" date="2017-03" db="EMBL/GenBank/DDBJ databases">
        <authorList>
            <person name="Afonso C.L."/>
            <person name="Miller P.J."/>
            <person name="Scott M.A."/>
            <person name="Spackman E."/>
            <person name="Goraichik I."/>
            <person name="Dimitrov K.M."/>
            <person name="Suarez D.L."/>
            <person name="Swayne D.E."/>
        </authorList>
    </citation>
    <scope>NUCLEOTIDE SEQUENCE [LARGE SCALE GENOMIC DNA]</scope>
    <source>
        <strain evidence="13 14">CECT 7680</strain>
    </source>
</reference>
<keyword evidence="3" id="KW-0520">NAD</keyword>
<dbReference type="InterPro" id="IPR036291">
    <property type="entry name" value="NAD(P)-bd_dom_sf"/>
</dbReference>
<evidence type="ECO:0000256" key="10">
    <source>
        <dbReference type="PIRSR" id="PIRSR000103-1"/>
    </source>
</evidence>
<accession>A0A1Y5RKE9</accession>
<dbReference type="PIRSF" id="PIRSF000103">
    <property type="entry name" value="HIBADH"/>
    <property type="match status" value="1"/>
</dbReference>
<keyword evidence="2 13" id="KW-0560">Oxidoreductase</keyword>
<comment type="similarity">
    <text evidence="6">Belongs to the HIBADH-related family. L-threonate dehydrogenase subfamily.</text>
</comment>
<dbReference type="Pfam" id="PF03446">
    <property type="entry name" value="NAD_binding_2"/>
    <property type="match status" value="1"/>
</dbReference>
<dbReference type="GO" id="GO:0016616">
    <property type="term" value="F:oxidoreductase activity, acting on the CH-OH group of donors, NAD or NADP as acceptor"/>
    <property type="evidence" value="ECO:0007669"/>
    <property type="project" value="InterPro"/>
</dbReference>
<dbReference type="GO" id="GO:0050661">
    <property type="term" value="F:NADP binding"/>
    <property type="evidence" value="ECO:0007669"/>
    <property type="project" value="InterPro"/>
</dbReference>
<dbReference type="InterPro" id="IPR013328">
    <property type="entry name" value="6PGD_dom2"/>
</dbReference>
<comment type="catalytic activity">
    <reaction evidence="9">
        <text>L-threonate + NAD(+) = 2-dehydro-L-erythronate + NADH + H(+)</text>
        <dbReference type="Rhea" id="RHEA:52548"/>
        <dbReference type="ChEBI" id="CHEBI:15378"/>
        <dbReference type="ChEBI" id="CHEBI:57540"/>
        <dbReference type="ChEBI" id="CHEBI:57561"/>
        <dbReference type="ChEBI" id="CHEBI:57945"/>
        <dbReference type="ChEBI" id="CHEBI:136669"/>
        <dbReference type="EC" id="1.1.1.411"/>
    </reaction>
</comment>
<dbReference type="InterPro" id="IPR029154">
    <property type="entry name" value="HIBADH-like_NADP-bd"/>
</dbReference>
<proteinExistence type="inferred from homology"/>
<evidence type="ECO:0000256" key="7">
    <source>
        <dbReference type="ARBA" id="ARBA00038870"/>
    </source>
</evidence>
<evidence type="ECO:0000259" key="11">
    <source>
        <dbReference type="Pfam" id="PF03446"/>
    </source>
</evidence>
<dbReference type="EMBL" id="FWFQ01000003">
    <property type="protein sequence ID" value="SLN19317.1"/>
    <property type="molecule type" value="Genomic_DNA"/>
</dbReference>
<dbReference type="InterPro" id="IPR006115">
    <property type="entry name" value="6PGDH_NADP-bd"/>
</dbReference>
<evidence type="ECO:0000256" key="9">
    <source>
        <dbReference type="ARBA" id="ARBA00047312"/>
    </source>
</evidence>
<dbReference type="EC" id="1.1.1.411" evidence="7"/>
<evidence type="ECO:0000256" key="4">
    <source>
        <dbReference type="ARBA" id="ARBA00023277"/>
    </source>
</evidence>
<gene>
    <name evidence="13" type="primary">Hgd_2</name>
    <name evidence="13" type="ORF">PSA7680_00695</name>
</gene>
<dbReference type="PANTHER" id="PTHR43060:SF17">
    <property type="entry name" value="L-THREONATE DEHYDROGENASE"/>
    <property type="match status" value="1"/>
</dbReference>
<dbReference type="OrthoDB" id="9812907at2"/>
<name>A0A1Y5RKE9_9RHOB</name>
<keyword evidence="1" id="KW-0521">NADP</keyword>
<keyword evidence="4" id="KW-0119">Carbohydrate metabolism</keyword>
<dbReference type="SUPFAM" id="SSF51735">
    <property type="entry name" value="NAD(P)-binding Rossmann-fold domains"/>
    <property type="match status" value="1"/>
</dbReference>
<evidence type="ECO:0000256" key="6">
    <source>
        <dbReference type="ARBA" id="ARBA00037979"/>
    </source>
</evidence>
<feature type="domain" description="3-hydroxyisobutyrate dehydrogenase-like NAD-binding" evidence="12">
    <location>
        <begin position="166"/>
        <end position="286"/>
    </location>
</feature>
<dbReference type="InterPro" id="IPR050006">
    <property type="entry name" value="LtnD"/>
</dbReference>
<dbReference type="Gene3D" id="1.10.1040.10">
    <property type="entry name" value="N-(1-d-carboxylethyl)-l-norvaline Dehydrogenase, domain 2"/>
    <property type="match status" value="1"/>
</dbReference>
<dbReference type="Pfam" id="PF14833">
    <property type="entry name" value="NAD_binding_11"/>
    <property type="match status" value="1"/>
</dbReference>
<evidence type="ECO:0000256" key="2">
    <source>
        <dbReference type="ARBA" id="ARBA00023002"/>
    </source>
</evidence>
<dbReference type="SUPFAM" id="SSF48179">
    <property type="entry name" value="6-phosphogluconate dehydrogenase C-terminal domain-like"/>
    <property type="match status" value="1"/>
</dbReference>
<dbReference type="GO" id="GO:0051287">
    <property type="term" value="F:NAD binding"/>
    <property type="evidence" value="ECO:0007669"/>
    <property type="project" value="InterPro"/>
</dbReference>
<evidence type="ECO:0000256" key="5">
    <source>
        <dbReference type="ARBA" id="ARBA00037062"/>
    </source>
</evidence>
<dbReference type="NCBIfam" id="NF043037">
    <property type="entry name" value="ThreonDh"/>
    <property type="match status" value="1"/>
</dbReference>
<dbReference type="AlphaFoldDB" id="A0A1Y5RKE9"/>
<sequence>MARNIAVIGLGSMGYGIAQSILSAGHSTWGADINPAQAERFRAEGGQPGALAEAAGTLDAVVVVVLNAAQTESVLFGEAGIVPALKPGAVVIACATVPPDFAREIEARCAETGVLYLDAPISGGAVKAAQGQLSVMASGRPEAFAAARPALDAMAQTVFELGDAAGAGSAMKAVNQLLAGVHIATMAEALTFGMTQGVSPETFMEVIPQCAGTSWMLENRAPHIVAGDYTPHSAVNIWPKDLGIVLDIARGARFSAPVTAAALQQFLAAAGMGLGGEDDAAVAKVYARNAGLTLPGEDAGKAGAGKGDGGKP</sequence>
<evidence type="ECO:0000256" key="8">
    <source>
        <dbReference type="ARBA" id="ARBA00039407"/>
    </source>
</evidence>
<keyword evidence="14" id="KW-1185">Reference proteome</keyword>
<comment type="function">
    <text evidence="5">Catalyzes oxidation of L-threonate to 2-oxo-tetronate. Can use either NAD(+) or NADP(+) as cosubstrate, with a preference for NAD(+).</text>
</comment>
<protein>
    <recommendedName>
        <fullName evidence="8">L-threonate dehydrogenase</fullName>
        <ecNumber evidence="7">1.1.1.411</ecNumber>
    </recommendedName>
</protein>